<feature type="compositionally biased region" description="Acidic residues" evidence="22">
    <location>
        <begin position="945"/>
        <end position="959"/>
    </location>
</feature>
<feature type="binding site" evidence="19">
    <location>
        <position position="101"/>
    </location>
    <ligand>
        <name>Cu(2+)</name>
        <dbReference type="ChEBI" id="CHEBI:29036"/>
        <label>1</label>
        <note>catalytic</note>
    </ligand>
</feature>
<evidence type="ECO:0000256" key="12">
    <source>
        <dbReference type="ARBA" id="ARBA00023033"/>
    </source>
</evidence>
<dbReference type="Pfam" id="PF03712">
    <property type="entry name" value="Cu2_monoox_C"/>
    <property type="match status" value="1"/>
</dbReference>
<keyword evidence="12" id="KW-0503">Monooxygenase</keyword>
<dbReference type="InterPro" id="IPR008977">
    <property type="entry name" value="PHM/PNGase_F_dom_sf"/>
</dbReference>
<dbReference type="InterPro" id="IPR024548">
    <property type="entry name" value="Cu2_monoox_C"/>
</dbReference>
<dbReference type="PRINTS" id="PR00790">
    <property type="entry name" value="PAMONOXGNASE"/>
</dbReference>
<feature type="disulfide bond" evidence="20">
    <location>
        <begin position="627"/>
        <end position="648"/>
    </location>
</feature>
<feature type="region of interest" description="Disordered" evidence="22">
    <location>
        <begin position="819"/>
        <end position="845"/>
    </location>
</feature>
<dbReference type="Gene3D" id="2.60.120.310">
    <property type="entry name" value="Copper type II, ascorbate-dependent monooxygenase, N-terminal domain"/>
    <property type="match status" value="1"/>
</dbReference>
<comment type="catalytic activity">
    <reaction evidence="17">
        <text>a [peptide]-C-terminal glycine + 2 L-ascorbate + O2 = a [peptide]-C-terminal (2S)-2-hydroxyglycine + 2 monodehydro-L-ascorbate radical + H2O</text>
        <dbReference type="Rhea" id="RHEA:21452"/>
        <dbReference type="Rhea" id="RHEA-COMP:13486"/>
        <dbReference type="Rhea" id="RHEA-COMP:15321"/>
        <dbReference type="ChEBI" id="CHEBI:15377"/>
        <dbReference type="ChEBI" id="CHEBI:15379"/>
        <dbReference type="ChEBI" id="CHEBI:38290"/>
        <dbReference type="ChEBI" id="CHEBI:59513"/>
        <dbReference type="ChEBI" id="CHEBI:137000"/>
        <dbReference type="ChEBI" id="CHEBI:142768"/>
        <dbReference type="EC" id="1.14.17.3"/>
    </reaction>
</comment>
<evidence type="ECO:0000313" key="28">
    <source>
        <dbReference type="RefSeq" id="XP_019640479.1"/>
    </source>
</evidence>
<evidence type="ECO:0000256" key="22">
    <source>
        <dbReference type="SAM" id="MobiDB-lite"/>
    </source>
</evidence>
<evidence type="ECO:0000256" key="15">
    <source>
        <dbReference type="ARBA" id="ARBA00023239"/>
    </source>
</evidence>
<feature type="binding site" evidence="18">
    <location>
        <position position="706"/>
    </location>
    <ligand>
        <name>a protein</name>
        <dbReference type="ChEBI" id="CHEBI:16541"/>
    </ligand>
    <ligandPart>
        <name>C-terminal Xaa-(2S)-2-hydroxyglycine residue</name>
        <dbReference type="ChEBI" id="CHEBI:142768"/>
    </ligandPart>
</feature>
<dbReference type="GO" id="GO:0004504">
    <property type="term" value="F:peptidylglycine monooxygenase activity"/>
    <property type="evidence" value="ECO:0007669"/>
    <property type="project" value="UniProtKB-EC"/>
</dbReference>
<evidence type="ECO:0000256" key="16">
    <source>
        <dbReference type="ARBA" id="ARBA00023268"/>
    </source>
</evidence>
<keyword evidence="19" id="KW-0106">Calcium</keyword>
<keyword evidence="13 20" id="KW-1015">Disulfide bond</keyword>
<dbReference type="GO" id="GO:0004598">
    <property type="term" value="F:peptidylamidoglycolate lyase activity"/>
    <property type="evidence" value="ECO:0007669"/>
    <property type="project" value="UniProtKB-EC"/>
</dbReference>
<feature type="binding site" evidence="19">
    <location>
        <position position="167"/>
    </location>
    <ligand>
        <name>Cu(2+)</name>
        <dbReference type="ChEBI" id="CHEBI:29036"/>
        <label>1</label>
        <note>catalytic</note>
    </ligand>
</feature>
<dbReference type="Pfam" id="PF01436">
    <property type="entry name" value="NHL"/>
    <property type="match status" value="2"/>
</dbReference>
<keyword evidence="14" id="KW-0325">Glycoprotein</keyword>
<feature type="region of interest" description="Disordered" evidence="22">
    <location>
        <begin position="467"/>
        <end position="487"/>
    </location>
</feature>
<dbReference type="Pfam" id="PF01082">
    <property type="entry name" value="Cu2_monooxygen"/>
    <property type="match status" value="1"/>
</dbReference>
<feature type="binding site" evidence="19">
    <location>
        <position position="578"/>
    </location>
    <ligand>
        <name>Zn(2+)</name>
        <dbReference type="ChEBI" id="CHEBI:29105"/>
        <note>catalytic</note>
    </ligand>
</feature>
<keyword evidence="8 24" id="KW-0732">Signal</keyword>
<dbReference type="Gene3D" id="2.120.10.30">
    <property type="entry name" value="TolB, C-terminal domain"/>
    <property type="match status" value="1"/>
</dbReference>
<evidence type="ECO:0000256" key="21">
    <source>
        <dbReference type="PROSITE-ProRule" id="PRU00504"/>
    </source>
</evidence>
<dbReference type="PROSITE" id="PS51125">
    <property type="entry name" value="NHL"/>
    <property type="match status" value="2"/>
</dbReference>
<feature type="binding site" evidence="18">
    <location>
        <position position="526"/>
    </location>
    <ligand>
        <name>a protein</name>
        <dbReference type="ChEBI" id="CHEBI:16541"/>
    </ligand>
    <ligandPart>
        <name>C-terminal Xaa-(2S)-2-hydroxyglycine residue</name>
        <dbReference type="ChEBI" id="CHEBI:142768"/>
    </ligandPart>
</feature>
<evidence type="ECO:0000256" key="24">
    <source>
        <dbReference type="SAM" id="SignalP"/>
    </source>
</evidence>
<dbReference type="PANTHER" id="PTHR10680:SF14">
    <property type="entry name" value="PEPTIDYL-GLYCINE ALPHA-AMIDATING MONOOXYGENASE"/>
    <property type="match status" value="1"/>
</dbReference>
<name>A0A6P5A2A4_BRABE</name>
<gene>
    <name evidence="28" type="primary">LOC109482227</name>
</gene>
<evidence type="ECO:0000256" key="2">
    <source>
        <dbReference type="ARBA" id="ARBA00004613"/>
    </source>
</evidence>
<reference evidence="28" key="1">
    <citation type="submission" date="2025-08" db="UniProtKB">
        <authorList>
            <consortium name="RefSeq"/>
        </authorList>
    </citation>
    <scope>IDENTIFICATION</scope>
    <source>
        <tissue evidence="28">Gonad</tissue>
    </source>
</reference>
<feature type="binding site" evidence="19">
    <location>
        <position position="787"/>
    </location>
    <ligand>
        <name>Ca(2+)</name>
        <dbReference type="ChEBI" id="CHEBI:29108"/>
        <note>structural</note>
    </ligand>
</feature>
<dbReference type="FunFam" id="2.60.120.310:FF:000005">
    <property type="entry name" value="Peptidylglycine alpha-hydroxylating monooxygenase"/>
    <property type="match status" value="1"/>
</dbReference>
<dbReference type="OrthoDB" id="10018185at2759"/>
<keyword evidence="7 19" id="KW-0479">Metal-binding</keyword>
<feature type="repeat" description="NHL" evidence="21">
    <location>
        <begin position="566"/>
        <end position="604"/>
    </location>
</feature>
<dbReference type="CDD" id="cd14958">
    <property type="entry name" value="NHL_PAL_like"/>
    <property type="match status" value="1"/>
</dbReference>
<dbReference type="GO" id="GO:0006518">
    <property type="term" value="P:peptide metabolic process"/>
    <property type="evidence" value="ECO:0007669"/>
    <property type="project" value="InterPro"/>
</dbReference>
<comment type="subcellular location">
    <subcellularLocation>
        <location evidence="2">Secreted</location>
    </subcellularLocation>
</comment>
<proteinExistence type="inferred from homology"/>
<feature type="disulfide bond" evidence="20">
    <location>
        <begin position="107"/>
        <end position="126"/>
    </location>
</feature>
<evidence type="ECO:0000256" key="20">
    <source>
        <dbReference type="PIRSR" id="PIRSR600720-3"/>
    </source>
</evidence>
<dbReference type="GO" id="GO:0005576">
    <property type="term" value="C:extracellular region"/>
    <property type="evidence" value="ECO:0007669"/>
    <property type="project" value="UniProtKB-SubCell"/>
</dbReference>
<dbReference type="RefSeq" id="XP_019640479.1">
    <property type="nucleotide sequence ID" value="XM_019784920.1"/>
</dbReference>
<evidence type="ECO:0000259" key="26">
    <source>
        <dbReference type="Pfam" id="PF03712"/>
    </source>
</evidence>
<feature type="binding site" evidence="19">
    <location>
        <position position="239"/>
    </location>
    <ligand>
        <name>Cu(2+)</name>
        <dbReference type="ChEBI" id="CHEBI:29036"/>
        <label>1</label>
        <note>catalytic</note>
    </ligand>
</feature>
<feature type="transmembrane region" description="Helical" evidence="23">
    <location>
        <begin position="877"/>
        <end position="897"/>
    </location>
</feature>
<evidence type="ECO:0000256" key="11">
    <source>
        <dbReference type="ARBA" id="ARBA00023008"/>
    </source>
</evidence>
<keyword evidence="16" id="KW-0511">Multifunctional enzyme</keyword>
<evidence type="ECO:0000256" key="19">
    <source>
        <dbReference type="PIRSR" id="PIRSR600720-2"/>
    </source>
</evidence>
<evidence type="ECO:0000256" key="10">
    <source>
        <dbReference type="ARBA" id="ARBA00023002"/>
    </source>
</evidence>
<feature type="binding site" evidence="19">
    <location>
        <position position="580"/>
    </location>
    <ligand>
        <name>Ca(2+)</name>
        <dbReference type="ChEBI" id="CHEBI:29108"/>
        <note>structural</note>
    </ligand>
</feature>
<feature type="binding site" evidence="19">
    <location>
        <position position="690"/>
    </location>
    <ligand>
        <name>Zn(2+)</name>
        <dbReference type="ChEBI" id="CHEBI:29105"/>
        <note>catalytic</note>
    </ligand>
</feature>
<evidence type="ECO:0000256" key="5">
    <source>
        <dbReference type="ARBA" id="ARBA00010676"/>
    </source>
</evidence>
<evidence type="ECO:0000256" key="18">
    <source>
        <dbReference type="PIRSR" id="PIRSR600720-1"/>
    </source>
</evidence>
<evidence type="ECO:0000256" key="13">
    <source>
        <dbReference type="ARBA" id="ARBA00023157"/>
    </source>
</evidence>
<feature type="binding site" evidence="18">
    <location>
        <position position="647"/>
    </location>
    <ligand>
        <name>a protein</name>
        <dbReference type="ChEBI" id="CHEBI:16541"/>
    </ligand>
    <ligandPart>
        <name>C-terminal Xaa-(2S)-2-hydroxyglycine residue</name>
        <dbReference type="ChEBI" id="CHEBI:142768"/>
    </ligandPart>
</feature>
<keyword evidence="11 19" id="KW-0186">Copper</keyword>
<evidence type="ECO:0000259" key="25">
    <source>
        <dbReference type="Pfam" id="PF01082"/>
    </source>
</evidence>
<dbReference type="InterPro" id="IPR000323">
    <property type="entry name" value="Cu2_ascorb_mOase_N"/>
</dbReference>
<protein>
    <submittedName>
        <fullName evidence="28">Peptidyl-glycine alpha-amidating monooxygenase B-like</fullName>
    </submittedName>
</protein>
<keyword evidence="19" id="KW-0862">Zinc</keyword>
<feature type="region of interest" description="Disordered" evidence="22">
    <location>
        <begin position="941"/>
        <end position="966"/>
    </location>
</feature>
<evidence type="ECO:0000256" key="23">
    <source>
        <dbReference type="SAM" id="Phobius"/>
    </source>
</evidence>
<dbReference type="InterPro" id="IPR011042">
    <property type="entry name" value="6-blade_b-propeller_TolB-like"/>
</dbReference>
<feature type="disulfide bond" evidence="20">
    <location>
        <begin position="221"/>
        <end position="332"/>
    </location>
</feature>
<keyword evidence="23" id="KW-0472">Membrane</keyword>
<keyword evidence="23" id="KW-1133">Transmembrane helix</keyword>
<comment type="catalytic activity">
    <reaction evidence="1">
        <text>a [peptide]-C-terminal (2S)-2-hydroxyglycine = a [peptide]-C-terminal amide + glyoxylate</text>
        <dbReference type="Rhea" id="RHEA:20924"/>
        <dbReference type="Rhea" id="RHEA-COMP:13485"/>
        <dbReference type="Rhea" id="RHEA-COMP:15321"/>
        <dbReference type="ChEBI" id="CHEBI:36655"/>
        <dbReference type="ChEBI" id="CHEBI:137001"/>
        <dbReference type="ChEBI" id="CHEBI:142768"/>
        <dbReference type="EC" id="4.3.2.5"/>
    </reaction>
</comment>
<feature type="chain" id="PRO_5027967531" evidence="24">
    <location>
        <begin position="23"/>
        <end position="966"/>
    </location>
</feature>
<dbReference type="InterPro" id="IPR001258">
    <property type="entry name" value="NHL_repeat"/>
</dbReference>
<feature type="binding site" evidence="19">
    <location>
        <position position="100"/>
    </location>
    <ligand>
        <name>Cu(2+)</name>
        <dbReference type="ChEBI" id="CHEBI:29036"/>
        <label>1</label>
        <note>catalytic</note>
    </ligand>
</feature>
<evidence type="ECO:0000256" key="14">
    <source>
        <dbReference type="ARBA" id="ARBA00023180"/>
    </source>
</evidence>
<organism evidence="27 28">
    <name type="scientific">Branchiostoma belcheri</name>
    <name type="common">Amphioxus</name>
    <dbReference type="NCBI Taxonomy" id="7741"/>
    <lineage>
        <taxon>Eukaryota</taxon>
        <taxon>Metazoa</taxon>
        <taxon>Chordata</taxon>
        <taxon>Cephalochordata</taxon>
        <taxon>Leptocardii</taxon>
        <taxon>Amphioxiformes</taxon>
        <taxon>Branchiostomatidae</taxon>
        <taxon>Branchiostoma</taxon>
    </lineage>
</organism>
<feature type="domain" description="Copper type II ascorbate-dependent monooxygenase C-terminal" evidence="26">
    <location>
        <begin position="195"/>
        <end position="342"/>
    </location>
</feature>
<dbReference type="InterPro" id="IPR036939">
    <property type="entry name" value="Cu2_ascorb_mOase_N_sf"/>
</dbReference>
<keyword evidence="23" id="KW-0812">Transmembrane</keyword>
<sequence length="966" mass="107615">MKQRMTLHLSWLLLCLVLCVDASLSPWGYDYPAADDDVFERQNYARHEEEEEYEEFVLDVKMPGVFPRQDDAYLCTQVETPENIAYITEFVPSASMNTAHHILLFGCETPWTKKDVWDCGSMRAMCRGQSQIMYAWARDAPPTQIPEDVGFQIGGDSGVDHLILQVHYAHSFQDGADLDHSGLSLHLTYRPQKFIAGMFLLASGYAHIPAHSTGVTVDLACGYDDPVEIHPFAFRTHAHGLGRVVSGYVVRDGHEWIELGRGNPQWPQAFYPMANIKDKVIWSTDIVAARCVFDAENKDVDTWIGSTSSDEMCNFYMMYYTDPVRGSTFKECSYPGDADFFADIPATSMVVPDAPEGGGLKEGWEEHVHMHHHHGHGMGEEDMTGSLYLPDLPDLPYDITPENLLSELYNLYTGMDESTTRKSGTSTYAKTLAPPPKPKVTTKQKEDNFDAITEKTKTVVREQHQSTETGIMQSEEAQSSSETSTAGLQHTELRLVQGWPDGSLGRLGQVAGVGVDSSGNVVIFHRGDHVWDAWSFDSKRQYREKDKGPISTDTVISLNPQTGKPVHQWGKDFFYLPHGLTLDHEDNVWVTDVAMHQVFKFPPGGGDKPLLTLGEKFVPNWSTDHFCQPTDVAVEKSSGDFYVSDGYCNSRILKFDRTGKLLDVLGVLDASQGITASQGFTLDTQMVIPHSLALAEDKHQLCTADRENGRVVCFDTETGNPTRVIQHPEFGERLFAISYSPAQGGLLHAVNGPTDPPTTPVQGFTMKFDDGQILNTWPDKAFKQPHDVTCAGHSSDVYVAEIGPNRVWKLEASKDQLKKGNVGSPQAEFEANTSEKTTPGLGTDHKPTNLYESLLKSHRILKLPHGGNLREDLSTTLIIATVLVVPLVIVVIIAAVVRCRASGSLRFDKRKKSTLKSWMNGYKEKHQNGMFTNKKGFQRLKTEDSDHEEDPLTDSEVEEYNAVRSV</sequence>
<comment type="similarity">
    <text evidence="4">In the N-terminal section; belongs to the copper type II ascorbate-dependent monooxygenase family.</text>
</comment>
<evidence type="ECO:0000256" key="7">
    <source>
        <dbReference type="ARBA" id="ARBA00022723"/>
    </source>
</evidence>
<dbReference type="AlphaFoldDB" id="A0A6P5A2A4"/>
<keyword evidence="10" id="KW-0560">Oxidoreductase</keyword>
<evidence type="ECO:0000313" key="27">
    <source>
        <dbReference type="Proteomes" id="UP000515135"/>
    </source>
</evidence>
<comment type="cofactor">
    <cofactor evidence="19">
        <name>Zn(2+)</name>
        <dbReference type="ChEBI" id="CHEBI:29105"/>
    </cofactor>
    <text evidence="19">Binds one Zn(2+) ion per subunit.</text>
</comment>
<dbReference type="GO" id="GO:0005507">
    <property type="term" value="F:copper ion binding"/>
    <property type="evidence" value="ECO:0007669"/>
    <property type="project" value="InterPro"/>
</dbReference>
<feature type="compositionally biased region" description="Low complexity" evidence="22">
    <location>
        <begin position="473"/>
        <end position="486"/>
    </location>
</feature>
<dbReference type="Gene3D" id="2.60.120.230">
    <property type="match status" value="1"/>
</dbReference>
<evidence type="ECO:0000256" key="9">
    <source>
        <dbReference type="ARBA" id="ARBA00022737"/>
    </source>
</evidence>
<comment type="cofactor">
    <cofactor evidence="19">
        <name>Cu(2+)</name>
        <dbReference type="ChEBI" id="CHEBI:29036"/>
    </cofactor>
    <text evidence="19">Binds 2 Cu(2+) ions per subunit.</text>
</comment>
<dbReference type="Proteomes" id="UP000515135">
    <property type="component" value="Unplaced"/>
</dbReference>
<evidence type="ECO:0000256" key="17">
    <source>
        <dbReference type="ARBA" id="ARBA00048431"/>
    </source>
</evidence>
<dbReference type="SUPFAM" id="SSF49742">
    <property type="entry name" value="PHM/PNGase F"/>
    <property type="match status" value="2"/>
</dbReference>
<feature type="binding site" evidence="19">
    <location>
        <position position="513"/>
    </location>
    <ligand>
        <name>Ca(2+)</name>
        <dbReference type="ChEBI" id="CHEBI:29108"/>
        <note>structural</note>
    </ligand>
</feature>
<keyword evidence="9" id="KW-0677">Repeat</keyword>
<feature type="disulfide bond" evidence="20">
    <location>
        <begin position="291"/>
        <end position="313"/>
    </location>
</feature>
<evidence type="ECO:0000256" key="8">
    <source>
        <dbReference type="ARBA" id="ARBA00022729"/>
    </source>
</evidence>
<evidence type="ECO:0000256" key="6">
    <source>
        <dbReference type="ARBA" id="ARBA00022525"/>
    </source>
</evidence>
<evidence type="ECO:0000256" key="4">
    <source>
        <dbReference type="ARBA" id="ARBA00010263"/>
    </source>
</evidence>
<comment type="similarity">
    <text evidence="3">In the C-terminal section; belongs to the peptidyl-alpha-hydroxyglycine alpha-amidating lyase family.</text>
</comment>
<feature type="binding site" evidence="19">
    <location>
        <position position="237"/>
    </location>
    <ligand>
        <name>Cu(2+)</name>
        <dbReference type="ChEBI" id="CHEBI:29036"/>
        <label>1</label>
        <note>catalytic</note>
    </ligand>
</feature>
<keyword evidence="27" id="KW-1185">Reference proteome</keyword>
<feature type="binding site" evidence="19">
    <location>
        <position position="786"/>
    </location>
    <ligand>
        <name>Zn(2+)</name>
        <dbReference type="ChEBI" id="CHEBI:29105"/>
        <note>catalytic</note>
    </ligand>
</feature>
<dbReference type="PANTHER" id="PTHR10680">
    <property type="entry name" value="PEPTIDYL-GLYCINE ALPHA-AMIDATING MONOOXYGENASE"/>
    <property type="match status" value="1"/>
</dbReference>
<feature type="signal peptide" evidence="24">
    <location>
        <begin position="1"/>
        <end position="22"/>
    </location>
</feature>
<feature type="disulfide bond" evidence="20">
    <location>
        <begin position="702"/>
        <end position="713"/>
    </location>
</feature>
<dbReference type="GeneID" id="109482227"/>
<feature type="disulfide bond" evidence="20">
    <location>
        <begin position="75"/>
        <end position="119"/>
    </location>
</feature>
<keyword evidence="6" id="KW-0964">Secreted</keyword>
<feature type="domain" description="Copper type II ascorbate-dependent monooxygenase N-terminal" evidence="25">
    <location>
        <begin position="59"/>
        <end position="171"/>
    </location>
</feature>
<dbReference type="GO" id="GO:0016020">
    <property type="term" value="C:membrane"/>
    <property type="evidence" value="ECO:0007669"/>
    <property type="project" value="InterPro"/>
</dbReference>
<dbReference type="InterPro" id="IPR014784">
    <property type="entry name" value="Cu2_ascorb_mOase-like_C"/>
</dbReference>
<evidence type="ECO:0000256" key="1">
    <source>
        <dbReference type="ARBA" id="ARBA00000686"/>
    </source>
</evidence>
<comment type="similarity">
    <text evidence="5">Belongs to the copper type II ascorbate-dependent monooxygenase family.</text>
</comment>
<dbReference type="InterPro" id="IPR000720">
    <property type="entry name" value="PHM/PAL"/>
</dbReference>
<keyword evidence="15" id="KW-0456">Lyase</keyword>
<feature type="region of interest" description="Disordered" evidence="22">
    <location>
        <begin position="419"/>
        <end position="445"/>
    </location>
</feature>
<feature type="binding site" evidence="19">
    <location>
        <position position="312"/>
    </location>
    <ligand>
        <name>Cu(2+)</name>
        <dbReference type="ChEBI" id="CHEBI:29036"/>
        <label>1</label>
        <note>catalytic</note>
    </ligand>
</feature>
<dbReference type="KEGG" id="bbel:109482227"/>
<dbReference type="SUPFAM" id="SSF101898">
    <property type="entry name" value="NHL repeat"/>
    <property type="match status" value="1"/>
</dbReference>
<evidence type="ECO:0000256" key="3">
    <source>
        <dbReference type="ARBA" id="ARBA00006026"/>
    </source>
</evidence>
<feature type="repeat" description="NHL" evidence="21">
    <location>
        <begin position="625"/>
        <end position="658"/>
    </location>
</feature>
<accession>A0A6P5A2A4</accession>